<feature type="compositionally biased region" description="Acidic residues" evidence="5">
    <location>
        <begin position="1"/>
        <end position="18"/>
    </location>
</feature>
<dbReference type="GO" id="GO:0042795">
    <property type="term" value="P:snRNA transcription by RNA polymerase II"/>
    <property type="evidence" value="ECO:0007669"/>
    <property type="project" value="TreeGrafter"/>
</dbReference>
<evidence type="ECO:0000259" key="7">
    <source>
        <dbReference type="PROSITE" id="PS51294"/>
    </source>
</evidence>
<dbReference type="GeneID" id="94843864"/>
<dbReference type="RefSeq" id="XP_068352976.1">
    <property type="nucleotide sequence ID" value="XM_068509160.1"/>
</dbReference>
<proteinExistence type="predicted"/>
<dbReference type="AlphaFoldDB" id="A0A1J4JN23"/>
<evidence type="ECO:0000256" key="1">
    <source>
        <dbReference type="ARBA" id="ARBA00023015"/>
    </source>
</evidence>
<keyword evidence="4" id="KW-0539">Nucleus</keyword>
<dbReference type="SMART" id="SM00717">
    <property type="entry name" value="SANT"/>
    <property type="match status" value="2"/>
</dbReference>
<dbReference type="PROSITE" id="PS50090">
    <property type="entry name" value="MYB_LIKE"/>
    <property type="match status" value="2"/>
</dbReference>
<dbReference type="CDD" id="cd00167">
    <property type="entry name" value="SANT"/>
    <property type="match status" value="2"/>
</dbReference>
<dbReference type="InterPro" id="IPR001005">
    <property type="entry name" value="SANT/Myb"/>
</dbReference>
<comment type="caution">
    <text evidence="8">The sequence shown here is derived from an EMBL/GenBank/DDBJ whole genome shotgun (WGS) entry which is preliminary data.</text>
</comment>
<dbReference type="InterPro" id="IPR017930">
    <property type="entry name" value="Myb_dom"/>
</dbReference>
<keyword evidence="3" id="KW-0804">Transcription</keyword>
<protein>
    <submittedName>
        <fullName evidence="8">R2r3-MYB transcription factor</fullName>
    </submittedName>
</protein>
<keyword evidence="1" id="KW-0805">Transcription regulation</keyword>
<dbReference type="Pfam" id="PF13921">
    <property type="entry name" value="Myb_DNA-bind_6"/>
    <property type="match status" value="1"/>
</dbReference>
<evidence type="ECO:0000256" key="3">
    <source>
        <dbReference type="ARBA" id="ARBA00023163"/>
    </source>
</evidence>
<evidence type="ECO:0000313" key="9">
    <source>
        <dbReference type="Proteomes" id="UP000179807"/>
    </source>
</evidence>
<dbReference type="SUPFAM" id="SSF46689">
    <property type="entry name" value="Homeodomain-like"/>
    <property type="match status" value="2"/>
</dbReference>
<evidence type="ECO:0000256" key="2">
    <source>
        <dbReference type="ARBA" id="ARBA00023125"/>
    </source>
</evidence>
<dbReference type="GO" id="GO:0000978">
    <property type="term" value="F:RNA polymerase II cis-regulatory region sequence-specific DNA binding"/>
    <property type="evidence" value="ECO:0007669"/>
    <property type="project" value="TreeGrafter"/>
</dbReference>
<dbReference type="VEuPathDB" id="TrichDB:TRFO_33581"/>
<feature type="domain" description="HTH myb-type" evidence="7">
    <location>
        <begin position="60"/>
        <end position="103"/>
    </location>
</feature>
<keyword evidence="2" id="KW-0238">DNA-binding</keyword>
<dbReference type="Gene3D" id="1.10.10.60">
    <property type="entry name" value="Homeodomain-like"/>
    <property type="match status" value="2"/>
</dbReference>
<dbReference type="GO" id="GO:0019185">
    <property type="term" value="C:snRNA-activating protein complex"/>
    <property type="evidence" value="ECO:0007669"/>
    <property type="project" value="TreeGrafter"/>
</dbReference>
<accession>A0A1J4JN23</accession>
<dbReference type="PANTHER" id="PTHR46621:SF1">
    <property type="entry name" value="SNRNA-ACTIVATING PROTEIN COMPLEX SUBUNIT 4"/>
    <property type="match status" value="1"/>
</dbReference>
<name>A0A1J4JN23_9EUKA</name>
<dbReference type="InterPro" id="IPR009057">
    <property type="entry name" value="Homeodomain-like_sf"/>
</dbReference>
<dbReference type="PANTHER" id="PTHR46621">
    <property type="entry name" value="SNRNA-ACTIVATING PROTEIN COMPLEX SUBUNIT 4"/>
    <property type="match status" value="1"/>
</dbReference>
<evidence type="ECO:0000256" key="5">
    <source>
        <dbReference type="SAM" id="MobiDB-lite"/>
    </source>
</evidence>
<organism evidence="8 9">
    <name type="scientific">Tritrichomonas foetus</name>
    <dbReference type="NCBI Taxonomy" id="1144522"/>
    <lineage>
        <taxon>Eukaryota</taxon>
        <taxon>Metamonada</taxon>
        <taxon>Parabasalia</taxon>
        <taxon>Tritrichomonadida</taxon>
        <taxon>Tritrichomonadidae</taxon>
        <taxon>Tritrichomonas</taxon>
    </lineage>
</organism>
<evidence type="ECO:0000259" key="6">
    <source>
        <dbReference type="PROSITE" id="PS50090"/>
    </source>
</evidence>
<reference evidence="8" key="1">
    <citation type="submission" date="2016-10" db="EMBL/GenBank/DDBJ databases">
        <authorList>
            <person name="Benchimol M."/>
            <person name="Almeida L.G."/>
            <person name="Vasconcelos A.T."/>
            <person name="Perreira-Neves A."/>
            <person name="Rosa I.A."/>
            <person name="Tasca T."/>
            <person name="Bogo M.R."/>
            <person name="de Souza W."/>
        </authorList>
    </citation>
    <scope>NUCLEOTIDE SEQUENCE [LARGE SCALE GENOMIC DNA]</scope>
    <source>
        <strain evidence="8">K</strain>
    </source>
</reference>
<dbReference type="PROSITE" id="PS51294">
    <property type="entry name" value="HTH_MYB"/>
    <property type="match status" value="2"/>
</dbReference>
<dbReference type="Proteomes" id="UP000179807">
    <property type="component" value="Unassembled WGS sequence"/>
</dbReference>
<feature type="domain" description="HTH myb-type" evidence="7">
    <location>
        <begin position="106"/>
        <end position="161"/>
    </location>
</feature>
<feature type="domain" description="Myb-like" evidence="6">
    <location>
        <begin position="53"/>
        <end position="105"/>
    </location>
</feature>
<evidence type="ECO:0000313" key="8">
    <source>
        <dbReference type="EMBL" id="OHS99839.1"/>
    </source>
</evidence>
<dbReference type="GO" id="GO:0001006">
    <property type="term" value="F:RNA polymerase III type 3 promoter sequence-specific DNA binding"/>
    <property type="evidence" value="ECO:0007669"/>
    <property type="project" value="TreeGrafter"/>
</dbReference>
<sequence>MNNTDEYIDSPNESDDSFELSSDGKISQTFDQQQNSLFKKSCHRNYHQTSSNRLHRRMKTWTPEEDESLINAITKYGSHNWSKIAEIVGNGRDRSQCLQRWSRGLNPKILKTKWSPEEDAKLLELVRKYGEKCWMKISIDIGTRCDSQCRYRYSKLYNEKQVETIKSVAPVKLPPISSFFQLIEIS</sequence>
<dbReference type="GO" id="GO:0042796">
    <property type="term" value="P:snRNA transcription by RNA polymerase III"/>
    <property type="evidence" value="ECO:0007669"/>
    <property type="project" value="TreeGrafter"/>
</dbReference>
<feature type="domain" description="Myb-like" evidence="6">
    <location>
        <begin position="106"/>
        <end position="157"/>
    </location>
</feature>
<keyword evidence="9" id="KW-1185">Reference proteome</keyword>
<gene>
    <name evidence="8" type="ORF">TRFO_33581</name>
</gene>
<dbReference type="EMBL" id="MLAK01000983">
    <property type="protein sequence ID" value="OHS99839.1"/>
    <property type="molecule type" value="Genomic_DNA"/>
</dbReference>
<feature type="region of interest" description="Disordered" evidence="5">
    <location>
        <begin position="1"/>
        <end position="22"/>
    </location>
</feature>
<dbReference type="OrthoDB" id="2143914at2759"/>
<dbReference type="InterPro" id="IPR051575">
    <property type="entry name" value="Myb-like_DNA-bd"/>
</dbReference>
<evidence type="ECO:0000256" key="4">
    <source>
        <dbReference type="ARBA" id="ARBA00023242"/>
    </source>
</evidence>